<accession>A0A1N7SF79</accession>
<dbReference type="OrthoDB" id="2057603at2"/>
<sequence length="123" mass="13490">MKIVVTRDSVGAGDDFDAPHRLEFGVSNDRAIADILRYVSQLSYLPSVAGGKATWSAVSGRPLAVIAQQWPDPKPLSVSPIALSDLDSRSDGLYMHFNYHAQIDPDIVFNVLNRLRLKIVLTA</sequence>
<dbReference type="Proteomes" id="UP000195569">
    <property type="component" value="Unassembled WGS sequence"/>
</dbReference>
<evidence type="ECO:0000313" key="2">
    <source>
        <dbReference type="Proteomes" id="UP000195569"/>
    </source>
</evidence>
<comment type="caution">
    <text evidence="1">The sequence shown here is derived from an EMBL/GenBank/DDBJ whole genome shotgun (WGS) entry which is preliminary data.</text>
</comment>
<proteinExistence type="predicted"/>
<dbReference type="AlphaFoldDB" id="A0A1N7SF79"/>
<gene>
    <name evidence="1" type="ORF">BN2476_500017</name>
</gene>
<dbReference type="RefSeq" id="WP_143811036.1">
    <property type="nucleotide sequence ID" value="NZ_CYGY02000050.1"/>
</dbReference>
<evidence type="ECO:0000313" key="1">
    <source>
        <dbReference type="EMBL" id="SIT46058.1"/>
    </source>
</evidence>
<organism evidence="1 2">
    <name type="scientific">Paraburkholderia piptadeniae</name>
    <dbReference type="NCBI Taxonomy" id="1701573"/>
    <lineage>
        <taxon>Bacteria</taxon>
        <taxon>Pseudomonadati</taxon>
        <taxon>Pseudomonadota</taxon>
        <taxon>Betaproteobacteria</taxon>
        <taxon>Burkholderiales</taxon>
        <taxon>Burkholderiaceae</taxon>
        <taxon>Paraburkholderia</taxon>
    </lineage>
</organism>
<dbReference type="EMBL" id="CYGY02000050">
    <property type="protein sequence ID" value="SIT46058.1"/>
    <property type="molecule type" value="Genomic_DNA"/>
</dbReference>
<keyword evidence="2" id="KW-1185">Reference proteome</keyword>
<name>A0A1N7SF79_9BURK</name>
<reference evidence="1" key="1">
    <citation type="submission" date="2016-12" db="EMBL/GenBank/DDBJ databases">
        <authorList>
            <person name="Moulin L."/>
        </authorList>
    </citation>
    <scope>NUCLEOTIDE SEQUENCE [LARGE SCALE GENOMIC DNA]</scope>
    <source>
        <strain evidence="1">STM 7183</strain>
    </source>
</reference>
<protein>
    <submittedName>
        <fullName evidence="1">Uncharacterized protein</fullName>
    </submittedName>
</protein>